<evidence type="ECO:0000313" key="1">
    <source>
        <dbReference type="EMBL" id="BBM87161.1"/>
    </source>
</evidence>
<dbReference type="AlphaFoldDB" id="A0A5S9ITJ0"/>
<reference evidence="1 2" key="1">
    <citation type="submission" date="2019-08" db="EMBL/GenBank/DDBJ databases">
        <title>Complete genome sequence of Candidatus Uab amorphum.</title>
        <authorList>
            <person name="Shiratori T."/>
            <person name="Suzuki S."/>
            <person name="Kakizawa Y."/>
            <person name="Ishida K."/>
        </authorList>
    </citation>
    <scope>NUCLEOTIDE SEQUENCE [LARGE SCALE GENOMIC DNA]</scope>
    <source>
        <strain evidence="1 2">SRT547</strain>
    </source>
</reference>
<protein>
    <recommendedName>
        <fullName evidence="3">Pentapeptide repeat-containing protein</fullName>
    </recommendedName>
</protein>
<name>A0A5S9ITJ0_UABAM</name>
<sequence length="96" mass="11380">MADTRVPKLKDIKENTSYYGCAFFIEKERVFNIKNCKFENCSFRTDITFDKIENCQFINCNFSNDFTLPYRSQAIEKLPPEIFTLANLTRLDLPKY</sequence>
<proteinExistence type="predicted"/>
<organism evidence="1 2">
    <name type="scientific">Uabimicrobium amorphum</name>
    <dbReference type="NCBI Taxonomy" id="2596890"/>
    <lineage>
        <taxon>Bacteria</taxon>
        <taxon>Pseudomonadati</taxon>
        <taxon>Planctomycetota</taxon>
        <taxon>Candidatus Uabimicrobiia</taxon>
        <taxon>Candidatus Uabimicrobiales</taxon>
        <taxon>Candidatus Uabimicrobiaceae</taxon>
        <taxon>Candidatus Uabimicrobium</taxon>
    </lineage>
</organism>
<evidence type="ECO:0008006" key="3">
    <source>
        <dbReference type="Google" id="ProtNLM"/>
    </source>
</evidence>
<dbReference type="OrthoDB" id="272614at2"/>
<dbReference type="EMBL" id="AP019860">
    <property type="protein sequence ID" value="BBM87161.1"/>
    <property type="molecule type" value="Genomic_DNA"/>
</dbReference>
<dbReference type="RefSeq" id="WP_151971189.1">
    <property type="nucleotide sequence ID" value="NZ_AP019860.1"/>
</dbReference>
<keyword evidence="2" id="KW-1185">Reference proteome</keyword>
<accession>A0A5S9ITJ0</accession>
<dbReference type="Proteomes" id="UP000326354">
    <property type="component" value="Chromosome"/>
</dbReference>
<evidence type="ECO:0000313" key="2">
    <source>
        <dbReference type="Proteomes" id="UP000326354"/>
    </source>
</evidence>
<gene>
    <name evidence="1" type="ORF">UABAM_05564</name>
</gene>
<dbReference type="KEGG" id="uam:UABAM_05564"/>